<dbReference type="PROSITE" id="PS50850">
    <property type="entry name" value="MFS"/>
    <property type="match status" value="1"/>
</dbReference>
<organism evidence="8 9">
    <name type="scientific">Aspergillus puulaauensis</name>
    <dbReference type="NCBI Taxonomy" id="1220207"/>
    <lineage>
        <taxon>Eukaryota</taxon>
        <taxon>Fungi</taxon>
        <taxon>Dikarya</taxon>
        <taxon>Ascomycota</taxon>
        <taxon>Pezizomycotina</taxon>
        <taxon>Eurotiomycetes</taxon>
        <taxon>Eurotiomycetidae</taxon>
        <taxon>Eurotiales</taxon>
        <taxon>Aspergillaceae</taxon>
        <taxon>Aspergillus</taxon>
    </lineage>
</organism>
<feature type="transmembrane region" description="Helical" evidence="6">
    <location>
        <begin position="119"/>
        <end position="138"/>
    </location>
</feature>
<feature type="transmembrane region" description="Helical" evidence="6">
    <location>
        <begin position="176"/>
        <end position="195"/>
    </location>
</feature>
<feature type="transmembrane region" description="Helical" evidence="6">
    <location>
        <begin position="390"/>
        <end position="408"/>
    </location>
</feature>
<dbReference type="GO" id="GO:0022857">
    <property type="term" value="F:transmembrane transporter activity"/>
    <property type="evidence" value="ECO:0007669"/>
    <property type="project" value="InterPro"/>
</dbReference>
<keyword evidence="4 6" id="KW-0472">Membrane</keyword>
<evidence type="ECO:0000256" key="5">
    <source>
        <dbReference type="SAM" id="MobiDB-lite"/>
    </source>
</evidence>
<keyword evidence="3 6" id="KW-1133">Transmembrane helix</keyword>
<accession>A0A7R8AQ51</accession>
<feature type="transmembrane region" description="Helical" evidence="6">
    <location>
        <begin position="215"/>
        <end position="234"/>
    </location>
</feature>
<dbReference type="GO" id="GO:0005886">
    <property type="term" value="C:plasma membrane"/>
    <property type="evidence" value="ECO:0007669"/>
    <property type="project" value="TreeGrafter"/>
</dbReference>
<feature type="transmembrane region" description="Helical" evidence="6">
    <location>
        <begin position="89"/>
        <end position="107"/>
    </location>
</feature>
<dbReference type="EMBL" id="AP024446">
    <property type="protein sequence ID" value="BCS25285.1"/>
    <property type="molecule type" value="Genomic_DNA"/>
</dbReference>
<feature type="compositionally biased region" description="Basic and acidic residues" evidence="5">
    <location>
        <begin position="15"/>
        <end position="30"/>
    </location>
</feature>
<evidence type="ECO:0000256" key="2">
    <source>
        <dbReference type="ARBA" id="ARBA00022692"/>
    </source>
</evidence>
<feature type="domain" description="Major facilitator superfamily (MFS) profile" evidence="7">
    <location>
        <begin position="52"/>
        <end position="545"/>
    </location>
</feature>
<dbReference type="InterPro" id="IPR011701">
    <property type="entry name" value="MFS"/>
</dbReference>
<dbReference type="Pfam" id="PF07690">
    <property type="entry name" value="MFS_1"/>
    <property type="match status" value="1"/>
</dbReference>
<dbReference type="Proteomes" id="UP000654913">
    <property type="component" value="Chromosome 4"/>
</dbReference>
<gene>
    <name evidence="8" type="ORF">APUU_41729A</name>
</gene>
<dbReference type="KEGG" id="apuu:APUU_41729A"/>
<name>A0A7R8AQ51_9EURO</name>
<dbReference type="PANTHER" id="PTHR23501:SF195">
    <property type="entry name" value="PEP5"/>
    <property type="match status" value="1"/>
</dbReference>
<reference evidence="8" key="1">
    <citation type="submission" date="2021-01" db="EMBL/GenBank/DDBJ databases">
        <authorList>
            <consortium name="Aspergillus puulaauensis MK2 genome sequencing consortium"/>
            <person name="Kazuki M."/>
            <person name="Futagami T."/>
        </authorList>
    </citation>
    <scope>NUCLEOTIDE SEQUENCE</scope>
    <source>
        <strain evidence="8">MK2</strain>
    </source>
</reference>
<dbReference type="GeneID" id="64975290"/>
<feature type="transmembrane region" description="Helical" evidence="6">
    <location>
        <begin position="61"/>
        <end position="83"/>
    </location>
</feature>
<feature type="transmembrane region" description="Helical" evidence="6">
    <location>
        <begin position="414"/>
        <end position="441"/>
    </location>
</feature>
<protein>
    <recommendedName>
        <fullName evidence="7">Major facilitator superfamily (MFS) profile domain-containing protein</fullName>
    </recommendedName>
</protein>
<evidence type="ECO:0000256" key="3">
    <source>
        <dbReference type="ARBA" id="ARBA00022989"/>
    </source>
</evidence>
<feature type="region of interest" description="Disordered" evidence="5">
    <location>
        <begin position="1"/>
        <end position="37"/>
    </location>
</feature>
<proteinExistence type="predicted"/>
<feature type="transmembrane region" description="Helical" evidence="6">
    <location>
        <begin position="448"/>
        <end position="474"/>
    </location>
</feature>
<dbReference type="InterPro" id="IPR020846">
    <property type="entry name" value="MFS_dom"/>
</dbReference>
<evidence type="ECO:0000256" key="1">
    <source>
        <dbReference type="ARBA" id="ARBA00004141"/>
    </source>
</evidence>
<dbReference type="InterPro" id="IPR036259">
    <property type="entry name" value="MFS_trans_sf"/>
</dbReference>
<evidence type="ECO:0000313" key="9">
    <source>
        <dbReference type="Proteomes" id="UP000654913"/>
    </source>
</evidence>
<feature type="transmembrane region" description="Helical" evidence="6">
    <location>
        <begin position="255"/>
        <end position="274"/>
    </location>
</feature>
<keyword evidence="9" id="KW-1185">Reference proteome</keyword>
<evidence type="ECO:0000256" key="6">
    <source>
        <dbReference type="SAM" id="Phobius"/>
    </source>
</evidence>
<feature type="transmembrane region" description="Helical" evidence="6">
    <location>
        <begin position="286"/>
        <end position="305"/>
    </location>
</feature>
<dbReference type="RefSeq" id="XP_041557479.1">
    <property type="nucleotide sequence ID" value="XM_041704945.1"/>
</dbReference>
<dbReference type="Gene3D" id="1.20.1250.20">
    <property type="entry name" value="MFS general substrate transporter like domains"/>
    <property type="match status" value="1"/>
</dbReference>
<comment type="subcellular location">
    <subcellularLocation>
        <location evidence="1">Membrane</location>
        <topology evidence="1">Multi-pass membrane protein</topology>
    </subcellularLocation>
</comment>
<evidence type="ECO:0000259" key="7">
    <source>
        <dbReference type="PROSITE" id="PS50850"/>
    </source>
</evidence>
<dbReference type="SUPFAM" id="SSF103473">
    <property type="entry name" value="MFS general substrate transporter"/>
    <property type="match status" value="1"/>
</dbReference>
<dbReference type="OrthoDB" id="2587356at2759"/>
<feature type="transmembrane region" description="Helical" evidence="6">
    <location>
        <begin position="325"/>
        <end position="344"/>
    </location>
</feature>
<reference evidence="8" key="2">
    <citation type="submission" date="2021-02" db="EMBL/GenBank/DDBJ databases">
        <title>Aspergillus puulaauensis MK2 genome sequence.</title>
        <authorList>
            <person name="Futagami T."/>
            <person name="Mori K."/>
            <person name="Kadooka C."/>
            <person name="Tanaka T."/>
        </authorList>
    </citation>
    <scope>NUCLEOTIDE SEQUENCE</scope>
    <source>
        <strain evidence="8">MK2</strain>
    </source>
</reference>
<evidence type="ECO:0000313" key="8">
    <source>
        <dbReference type="EMBL" id="BCS25285.1"/>
    </source>
</evidence>
<dbReference type="PANTHER" id="PTHR23501">
    <property type="entry name" value="MAJOR FACILITATOR SUPERFAMILY"/>
    <property type="match status" value="1"/>
</dbReference>
<evidence type="ECO:0000256" key="4">
    <source>
        <dbReference type="ARBA" id="ARBA00023136"/>
    </source>
</evidence>
<keyword evidence="2 6" id="KW-0812">Transmembrane</keyword>
<sequence length="545" mass="58428">MSSSTEFPPASDASEAEKHQVEHFEARENASSDPAVNDTSNQDAFAWNYDVIATLVALNSLYFAASWGLIAPTAVIGFIVRAFPESSNVAAWISASVTILNCVLQAFIGDLSDILDRRWFLLVGALFGITGTLVSGRATSMEMVIGGQVLNGVGLTLDFLAISLSAEVVPKRNRPIISAISMIVSGVATVLGPLIEGAFIKHNVGGAAEGWCAGFYFAAGFYTVAFILTAWLYHPQERPNPEGISKTRRLLHIDWFGVFLITAGLVLLLVALNYGGNPDPWGSAKVLATMILGIVCLFGFVAWSWKGTSEGIVRHDLFQHRNFPIALLVVFTAGMVFFGGQAYIPQEVLYLFTSDPVMTAIWSYPYNITTILGAAFSGLYMAWSKEAKGLMIGSFAFLTLGSGLMAIVKPGINFAGWFFPTAIMGFAVGVQVATSIVIVSLCTPDRFIALSVLLAGALRALGGSIGVTIFNSIYSSKIRNFLPKKVSEVLIETDFSRAIIAQIAPRILAAIEAGSAEAILQVPGMTLEIATEIQHSVQEAYADSF</sequence>
<dbReference type="AlphaFoldDB" id="A0A7R8AQ51"/>
<feature type="transmembrane region" description="Helical" evidence="6">
    <location>
        <begin position="364"/>
        <end position="383"/>
    </location>
</feature>